<organism evidence="3 4">
    <name type="scientific">Kitasatospora nipponensis</name>
    <dbReference type="NCBI Taxonomy" id="258049"/>
    <lineage>
        <taxon>Bacteria</taxon>
        <taxon>Bacillati</taxon>
        <taxon>Actinomycetota</taxon>
        <taxon>Actinomycetes</taxon>
        <taxon>Kitasatosporales</taxon>
        <taxon>Streptomycetaceae</taxon>
        <taxon>Kitasatospora</taxon>
    </lineage>
</organism>
<proteinExistence type="predicted"/>
<evidence type="ECO:0000313" key="3">
    <source>
        <dbReference type="EMBL" id="GAA1247704.1"/>
    </source>
</evidence>
<evidence type="ECO:0000313" key="4">
    <source>
        <dbReference type="Proteomes" id="UP001500037"/>
    </source>
</evidence>
<evidence type="ECO:0000256" key="1">
    <source>
        <dbReference type="SAM" id="Coils"/>
    </source>
</evidence>
<dbReference type="PANTHER" id="PTHR34547">
    <property type="entry name" value="YACP-LIKE NYN DOMAIN PROTEIN"/>
    <property type="match status" value="1"/>
</dbReference>
<feature type="region of interest" description="Disordered" evidence="2">
    <location>
        <begin position="1"/>
        <end position="78"/>
    </location>
</feature>
<accession>A0ABN1WED8</accession>
<dbReference type="RefSeq" id="WP_344443520.1">
    <property type="nucleotide sequence ID" value="NZ_BAAALF010000080.1"/>
</dbReference>
<name>A0ABN1WED8_9ACTN</name>
<comment type="caution">
    <text evidence="3">The sequence shown here is derived from an EMBL/GenBank/DDBJ whole genome shotgun (WGS) entry which is preliminary data.</text>
</comment>
<dbReference type="PANTHER" id="PTHR34547:SF1">
    <property type="entry name" value="YACP-LIKE NYN DOMAIN PROTEIN"/>
    <property type="match status" value="1"/>
</dbReference>
<protein>
    <submittedName>
        <fullName evidence="3">NYN domain-containing protein</fullName>
    </submittedName>
</protein>
<dbReference type="EMBL" id="BAAALF010000080">
    <property type="protein sequence ID" value="GAA1247704.1"/>
    <property type="molecule type" value="Genomic_DNA"/>
</dbReference>
<gene>
    <name evidence="3" type="ORF">GCM10009665_43320</name>
</gene>
<keyword evidence="4" id="KW-1185">Reference proteome</keyword>
<sequence>MDAAREAAEPQGQPPAVAVDEPGPDGLGAPGPDAAEQPGDGRPEDDGPAGDQGPADGDGRLDEEPGAGEQLDRPLPEGVRRRVVGLAADALGGLPVTELPTTLRPYAKFTPARRAKYAGTALAAALEAEPVFRLRIADRLRLGQPDLVKALEAGQVPGAAEPLDVAAAAYLLRPRGWAQLVTEAGEQAQRAGAEDAAAEAARLVEKLQEELAGVWAAARHDLERQRAEGEGSRKELETLRKKLRSLESDTRRAQAESRKLAAELDAAAAAAATERGVTESENRRLKHRVTELEAALETSRRSVREGRSVEDMRLRLLLDTVLQSAQGLQRELALPVTQLHPADLVDAVVPGSASPHDVARRGLAEDDPALLDQLLAIPQVHLVVDGYNVTKTGYPTLPLEQQRLRLLGGLAMLAQRTQAEVTCVFDGQDLDVPVIMAPPRGVRVRFSRTGQTADELIRQLVRAEPQGRPVVVVSADREVADGVRKAGARPVASVLLLKRLART</sequence>
<evidence type="ECO:0000256" key="2">
    <source>
        <dbReference type="SAM" id="MobiDB-lite"/>
    </source>
</evidence>
<feature type="coiled-coil region" evidence="1">
    <location>
        <begin position="190"/>
        <end position="302"/>
    </location>
</feature>
<dbReference type="Proteomes" id="UP001500037">
    <property type="component" value="Unassembled WGS sequence"/>
</dbReference>
<reference evidence="3 4" key="1">
    <citation type="journal article" date="2019" name="Int. J. Syst. Evol. Microbiol.">
        <title>The Global Catalogue of Microorganisms (GCM) 10K type strain sequencing project: providing services to taxonomists for standard genome sequencing and annotation.</title>
        <authorList>
            <consortium name="The Broad Institute Genomics Platform"/>
            <consortium name="The Broad Institute Genome Sequencing Center for Infectious Disease"/>
            <person name="Wu L."/>
            <person name="Ma J."/>
        </authorList>
    </citation>
    <scope>NUCLEOTIDE SEQUENCE [LARGE SCALE GENOMIC DNA]</scope>
    <source>
        <strain evidence="3 4">JCM 13004</strain>
    </source>
</reference>
<dbReference type="InterPro" id="IPR010298">
    <property type="entry name" value="YacP-like"/>
</dbReference>
<dbReference type="Pfam" id="PF05991">
    <property type="entry name" value="NYN_YacP"/>
    <property type="match status" value="1"/>
</dbReference>
<keyword evidence="1" id="KW-0175">Coiled coil</keyword>